<dbReference type="STRING" id="575540.Isop_1608"/>
<dbReference type="PROSITE" id="PS00018">
    <property type="entry name" value="EF_HAND_1"/>
    <property type="match status" value="1"/>
</dbReference>
<protein>
    <recommendedName>
        <fullName evidence="1">Probable pectate lyase C</fullName>
    </recommendedName>
</protein>
<dbReference type="Proteomes" id="UP000008631">
    <property type="component" value="Chromosome"/>
</dbReference>
<dbReference type="CDD" id="cd00063">
    <property type="entry name" value="FN3"/>
    <property type="match status" value="1"/>
</dbReference>
<dbReference type="InterPro" id="IPR008979">
    <property type="entry name" value="Galactose-bd-like_sf"/>
</dbReference>
<reference evidence="5 6" key="2">
    <citation type="journal article" date="2011" name="Stand. Genomic Sci.">
        <title>Complete genome sequence of Isosphaera pallida type strain (IS1B).</title>
        <authorList>
            <consortium name="US DOE Joint Genome Institute (JGI-PGF)"/>
            <person name="Goker M."/>
            <person name="Cleland D."/>
            <person name="Saunders E."/>
            <person name="Lapidus A."/>
            <person name="Nolan M."/>
            <person name="Lucas S."/>
            <person name="Hammon N."/>
            <person name="Deshpande S."/>
            <person name="Cheng J.F."/>
            <person name="Tapia R."/>
            <person name="Han C."/>
            <person name="Goodwin L."/>
            <person name="Pitluck S."/>
            <person name="Liolios K."/>
            <person name="Pagani I."/>
            <person name="Ivanova N."/>
            <person name="Mavromatis K."/>
            <person name="Pati A."/>
            <person name="Chen A."/>
            <person name="Palaniappan K."/>
            <person name="Land M."/>
            <person name="Hauser L."/>
            <person name="Chang Y.J."/>
            <person name="Jeffries C.D."/>
            <person name="Detter J.C."/>
            <person name="Beck B."/>
            <person name="Woyke T."/>
            <person name="Bristow J."/>
            <person name="Eisen J.A."/>
            <person name="Markowitz V."/>
            <person name="Hugenholtz P."/>
            <person name="Kyrpides N.C."/>
            <person name="Klenk H.P."/>
        </authorList>
    </citation>
    <scope>NUCLEOTIDE SEQUENCE [LARGE SCALE GENOMIC DNA]</scope>
    <source>
        <strain evidence="6">ATCC 43644 / DSM 9630 / IS1B</strain>
    </source>
</reference>
<dbReference type="Pfam" id="PF00041">
    <property type="entry name" value="fn3"/>
    <property type="match status" value="1"/>
</dbReference>
<dbReference type="HOGENOM" id="CLU_277537_0_0_0"/>
<dbReference type="InterPro" id="IPR013783">
    <property type="entry name" value="Ig-like_fold"/>
</dbReference>
<dbReference type="SUPFAM" id="SSF49265">
    <property type="entry name" value="Fibronectin type III"/>
    <property type="match status" value="2"/>
</dbReference>
<dbReference type="GO" id="GO:0030246">
    <property type="term" value="F:carbohydrate binding"/>
    <property type="evidence" value="ECO:0007669"/>
    <property type="project" value="InterPro"/>
</dbReference>
<dbReference type="SMART" id="SM00710">
    <property type="entry name" value="PbH1"/>
    <property type="match status" value="4"/>
</dbReference>
<dbReference type="InterPro" id="IPR011050">
    <property type="entry name" value="Pectin_lyase_fold/virulence"/>
</dbReference>
<dbReference type="Gene3D" id="2.160.20.10">
    <property type="entry name" value="Single-stranded right-handed beta-helix, Pectin lyase-like"/>
    <property type="match status" value="2"/>
</dbReference>
<organism evidence="5 6">
    <name type="scientific">Isosphaera pallida (strain ATCC 43644 / DSM 9630 / IS1B)</name>
    <dbReference type="NCBI Taxonomy" id="575540"/>
    <lineage>
        <taxon>Bacteria</taxon>
        <taxon>Pseudomonadati</taxon>
        <taxon>Planctomycetota</taxon>
        <taxon>Planctomycetia</taxon>
        <taxon>Isosphaerales</taxon>
        <taxon>Isosphaeraceae</taxon>
        <taxon>Isosphaera</taxon>
    </lineage>
</organism>
<dbReference type="InterPro" id="IPR018247">
    <property type="entry name" value="EF_Hand_1_Ca_BS"/>
</dbReference>
<dbReference type="Gene3D" id="2.60.120.260">
    <property type="entry name" value="Galactose-binding domain-like"/>
    <property type="match status" value="1"/>
</dbReference>
<dbReference type="SUPFAM" id="SSF51126">
    <property type="entry name" value="Pectin lyase-like"/>
    <property type="match status" value="1"/>
</dbReference>
<proteinExistence type="predicted"/>
<dbReference type="eggNOG" id="COG4733">
    <property type="taxonomic scope" value="Bacteria"/>
</dbReference>
<dbReference type="InParanoid" id="E8QZQ6"/>
<dbReference type="InterPro" id="IPR036116">
    <property type="entry name" value="FN3_sf"/>
</dbReference>
<dbReference type="InterPro" id="IPR003961">
    <property type="entry name" value="FN3_dom"/>
</dbReference>
<dbReference type="KEGG" id="ipa:Isop_1608"/>
<dbReference type="SMART" id="SM00060">
    <property type="entry name" value="FN3"/>
    <property type="match status" value="2"/>
</dbReference>
<dbReference type="OrthoDB" id="9791852at2"/>
<evidence type="ECO:0000256" key="1">
    <source>
        <dbReference type="ARBA" id="ARBA00016512"/>
    </source>
</evidence>
<feature type="domain" description="Fibronectin type-III" evidence="3">
    <location>
        <begin position="883"/>
        <end position="971"/>
    </location>
</feature>
<feature type="domain" description="CBM6" evidence="4">
    <location>
        <begin position="730"/>
        <end position="873"/>
    </location>
</feature>
<dbReference type="InterPro" id="IPR006626">
    <property type="entry name" value="PbH1"/>
</dbReference>
<dbReference type="PROSITE" id="PS50853">
    <property type="entry name" value="FN3"/>
    <property type="match status" value="1"/>
</dbReference>
<dbReference type="Gene3D" id="2.60.40.10">
    <property type="entry name" value="Immunoglobulins"/>
    <property type="match status" value="2"/>
</dbReference>
<keyword evidence="2" id="KW-0732">Signal</keyword>
<dbReference type="EMBL" id="CP002353">
    <property type="protein sequence ID" value="ADV62192.1"/>
    <property type="molecule type" value="Genomic_DNA"/>
</dbReference>
<dbReference type="InterPro" id="IPR006584">
    <property type="entry name" value="Cellulose-bd_IV"/>
</dbReference>
<dbReference type="CDD" id="cd04084">
    <property type="entry name" value="CBM6_xylanase-like"/>
    <property type="match status" value="1"/>
</dbReference>
<dbReference type="PANTHER" id="PTHR36453:SF1">
    <property type="entry name" value="RIGHT HANDED BETA HELIX DOMAIN-CONTAINING PROTEIN"/>
    <property type="match status" value="1"/>
</dbReference>
<dbReference type="eggNOG" id="COG3420">
    <property type="taxonomic scope" value="Bacteria"/>
</dbReference>
<gene>
    <name evidence="5" type="ordered locus">Isop_1608</name>
</gene>
<evidence type="ECO:0000259" key="4">
    <source>
        <dbReference type="PROSITE" id="PS51175"/>
    </source>
</evidence>
<dbReference type="SMART" id="SM00606">
    <property type="entry name" value="CBD_IV"/>
    <property type="match status" value="1"/>
</dbReference>
<evidence type="ECO:0000313" key="5">
    <source>
        <dbReference type="EMBL" id="ADV62192.1"/>
    </source>
</evidence>
<evidence type="ECO:0000259" key="3">
    <source>
        <dbReference type="PROSITE" id="PS50853"/>
    </source>
</evidence>
<dbReference type="AlphaFoldDB" id="E8QZQ6"/>
<evidence type="ECO:0000313" key="6">
    <source>
        <dbReference type="Proteomes" id="UP000008631"/>
    </source>
</evidence>
<dbReference type="Pfam" id="PF03422">
    <property type="entry name" value="CBM_6"/>
    <property type="match status" value="1"/>
</dbReference>
<accession>E8QZQ6</accession>
<keyword evidence="6" id="KW-1185">Reference proteome</keyword>
<dbReference type="PANTHER" id="PTHR36453">
    <property type="entry name" value="SECRETED PROTEIN-RELATED"/>
    <property type="match status" value="1"/>
</dbReference>
<reference key="1">
    <citation type="submission" date="2010-11" db="EMBL/GenBank/DDBJ databases">
        <title>The complete sequence of chromosome of Isophaera pallida ATCC 43644.</title>
        <authorList>
            <consortium name="US DOE Joint Genome Institute (JGI-PGF)"/>
            <person name="Lucas S."/>
            <person name="Copeland A."/>
            <person name="Lapidus A."/>
            <person name="Bruce D."/>
            <person name="Goodwin L."/>
            <person name="Pitluck S."/>
            <person name="Kyrpides N."/>
            <person name="Mavromatis K."/>
            <person name="Pagani I."/>
            <person name="Ivanova N."/>
            <person name="Saunders E."/>
            <person name="Brettin T."/>
            <person name="Detter J.C."/>
            <person name="Han C."/>
            <person name="Tapia R."/>
            <person name="Land M."/>
            <person name="Hauser L."/>
            <person name="Markowitz V."/>
            <person name="Cheng J.-F."/>
            <person name="Hugenholtz P."/>
            <person name="Woyke T."/>
            <person name="Wu D."/>
            <person name="Eisen J.A."/>
        </authorList>
    </citation>
    <scope>NUCLEOTIDE SEQUENCE</scope>
    <source>
        <strain>ATCC 43644</strain>
    </source>
</reference>
<dbReference type="InterPro" id="IPR005084">
    <property type="entry name" value="CBM6"/>
</dbReference>
<name>E8QZQ6_ISOPI</name>
<dbReference type="PROSITE" id="PS51175">
    <property type="entry name" value="CBM6"/>
    <property type="match status" value="1"/>
</dbReference>
<dbReference type="SUPFAM" id="SSF49785">
    <property type="entry name" value="Galactose-binding domain-like"/>
    <property type="match status" value="1"/>
</dbReference>
<dbReference type="InterPro" id="IPR012334">
    <property type="entry name" value="Pectin_lyas_fold"/>
</dbReference>
<sequence>MFRSLLMCSRALRREHRSARRSPRWRPEMFLTELELRQLLALWFVAPYGNDNAAGSLAAPFATIQRAADFAQPGDTVFIRAGTYRETVTLPRSGTPDNPIVFRPYNNERVIISGADVVTAPFAAVPGQPYYAAAGVEGWTSALGQADQVFVNGRMINWAQTPNTGLDPSRPNVWTIPQGGVTAPVGVGGTLYEFTITDPARLNHPNGHFVGSHVQVIMNGLAGVSGTVVASGSNSITVRYDANGTPGSYTTPKVGDRYRLSGTLPHLDAPGEWFRDPNTNTLYLRTPTDSDPNAETIEIKRRDYAFLINTHSDIVIRDLEIFAATISTETAGGNLRQFQTSPSRRVVLQGINAKYVSHFVDQSKFLFSQWSNTSGIILSGADHVLRDSVIHYSAGNGVSVFGQRNLVTNNVILDTNYRKIEGGAISTGFGNTQNLDHTITFNTIVNTGHAGILIRSLTSSNPANPAQVAYNDVSRYVLQGHDMGGIYTWNNDGNGTRIHHNTVHDASTFGYGFGSPSIYIDDGSRNYVLDHNVVWNADRPKINSNTNNIRIYNNTIVDPTGGLAFGSNPTHIDIRNNIIPAGIIGSPSGTISHNLINQDPLFVNALAAHFQLQAGSPAVDAGATIPPYTDGSVGAPDLGAYERGTTPFQTGATIPSPLPATPTNLTATPSPGSPTRVLLNWSDNANQERSYIIERATRAGSHGAFVEIARVPANTTSFIDPAPPGGPVFYRVRADESHYSNIATLTLPRLAQSILPASSFNAQSGGLSVFGTAVGNTSPGSWLRFDNIDFGAPGAVTGFSAHLATPSSNNQITVRLDDPVNGPIISNLTTTSTGGFNNAQTQSAPANGPGGTRTIYVVFSQFGTANLHWIRFTGGLSTTTPDAPANLAATPDGPTQVNLTWNDVAGETNYLLERSLDYDLFVQVAVIDPDVTQFTDLDLSPDTTYFYRLRAVNPGGVSAPSNVVRVRTSPLPAPEPPTVEAIVINNGAVQRSRVTEIRVEFSTAILFDPGAFVVRNLTTNQNAGVVVSASLVNGKTRVILTFNGAATEFGSLADGSYRLTIDATKIREAVSGHNVAMAEDRQETFHRLFGDTDGDRDVDNSDLRILRLALAGAYVAWLDSDDDGDLDSNDVARFRANLGRRL</sequence>
<evidence type="ECO:0000256" key="2">
    <source>
        <dbReference type="ARBA" id="ARBA00022729"/>
    </source>
</evidence>